<keyword evidence="3" id="KW-1185">Reference proteome</keyword>
<dbReference type="RefSeq" id="XP_034012576.1">
    <property type="nucleotide sequence ID" value="XM_034155407.1"/>
</dbReference>
<gene>
    <name evidence="2" type="ORF">DIURU_002724</name>
</gene>
<sequence>MASFDDDSGNETFHTSNCSLDASASSSSNDTITLPAHSTVATGVISEIHIKDLDRFRTCEIQLYKGISFHSGDDIRGIYPVFRFVYGRVSKEPVTLRKKTSVGSARFSLVNTGNNAHCHEIFGPSIAFERKITRQGPRFRAFSRWGDPLENGYRVWTRMLRHFRIDLNGVDYFSSNDVDNLLDGWCQQAKDYFEKCTKLSSSAPKFEELNQRLSQERVHMAELIRSRGSICQNPQVSKLVKGLVELKLRWAWCTVDRSEEMVMNTASLESELKAIPAKVEPRTSPTGEGDAGGDATDSSSSIRSGDMKKCIPHLQATLDEIVANYTDEWYISSYYAEAICPRENSGLLETDTMQKTSSESNKLWQKLNHLKGSRRYEEAVEYLNAFDTSADKLRAIVVELYQCKQEIDMEDQRRSQLEKQASDNFNAYLGVHHWQGELAFAGGGEALSIRCGEANGVLEDISVLEPKLQQYVKVLSQLAIRDLSTSAFVVYDEIDMCVDLTLRKSLWQAVVARANPERSTVILSDTNIGQAEVESWSTKAHICYHNE</sequence>
<evidence type="ECO:0000256" key="1">
    <source>
        <dbReference type="SAM" id="MobiDB-lite"/>
    </source>
</evidence>
<dbReference type="VEuPathDB" id="FungiDB:DIURU_002724"/>
<reference evidence="2 3" key="1">
    <citation type="submission" date="2019-07" db="EMBL/GenBank/DDBJ databases">
        <title>Genome assembly of two rare yeast pathogens: Diutina rugosa and Trichomonascus ciferrii.</title>
        <authorList>
            <person name="Mixao V."/>
            <person name="Saus E."/>
            <person name="Hansen A."/>
            <person name="Lass-Flor C."/>
            <person name="Gabaldon T."/>
        </authorList>
    </citation>
    <scope>NUCLEOTIDE SEQUENCE [LARGE SCALE GENOMIC DNA]</scope>
    <source>
        <strain evidence="2 3">CBS 613</strain>
    </source>
</reference>
<feature type="region of interest" description="Disordered" evidence="1">
    <location>
        <begin position="274"/>
        <end position="305"/>
    </location>
</feature>
<dbReference type="EMBL" id="SWFT01000082">
    <property type="protein sequence ID" value="KAA8902828.1"/>
    <property type="molecule type" value="Genomic_DNA"/>
</dbReference>
<evidence type="ECO:0000313" key="3">
    <source>
        <dbReference type="Proteomes" id="UP000449547"/>
    </source>
</evidence>
<protein>
    <submittedName>
        <fullName evidence="2">Uncharacterized protein</fullName>
    </submittedName>
</protein>
<evidence type="ECO:0000313" key="2">
    <source>
        <dbReference type="EMBL" id="KAA8902828.1"/>
    </source>
</evidence>
<proteinExistence type="predicted"/>
<accession>A0A642UPE0</accession>
<organism evidence="2 3">
    <name type="scientific">Diutina rugosa</name>
    <name type="common">Yeast</name>
    <name type="synonym">Candida rugosa</name>
    <dbReference type="NCBI Taxonomy" id="5481"/>
    <lineage>
        <taxon>Eukaryota</taxon>
        <taxon>Fungi</taxon>
        <taxon>Dikarya</taxon>
        <taxon>Ascomycota</taxon>
        <taxon>Saccharomycotina</taxon>
        <taxon>Pichiomycetes</taxon>
        <taxon>Debaryomycetaceae</taxon>
        <taxon>Diutina</taxon>
    </lineage>
</organism>
<dbReference type="GeneID" id="54781375"/>
<comment type="caution">
    <text evidence="2">The sequence shown here is derived from an EMBL/GenBank/DDBJ whole genome shotgun (WGS) entry which is preliminary data.</text>
</comment>
<dbReference type="AlphaFoldDB" id="A0A642UPE0"/>
<dbReference type="SUPFAM" id="SSF52540">
    <property type="entry name" value="P-loop containing nucleoside triphosphate hydrolases"/>
    <property type="match status" value="1"/>
</dbReference>
<dbReference type="Proteomes" id="UP000449547">
    <property type="component" value="Unassembled WGS sequence"/>
</dbReference>
<name>A0A642UPE0_DIURU</name>
<dbReference type="InterPro" id="IPR027417">
    <property type="entry name" value="P-loop_NTPase"/>
</dbReference>